<protein>
    <recommendedName>
        <fullName evidence="7">Rhodopsin domain-containing protein</fullName>
    </recommendedName>
</protein>
<evidence type="ECO:0000256" key="3">
    <source>
        <dbReference type="ARBA" id="ARBA00022989"/>
    </source>
</evidence>
<dbReference type="HOGENOM" id="CLU_052841_0_0_1"/>
<organism evidence="8 9">
    <name type="scientific">Botryobasidium botryosum (strain FD-172 SS1)</name>
    <dbReference type="NCBI Taxonomy" id="930990"/>
    <lineage>
        <taxon>Eukaryota</taxon>
        <taxon>Fungi</taxon>
        <taxon>Dikarya</taxon>
        <taxon>Basidiomycota</taxon>
        <taxon>Agaricomycotina</taxon>
        <taxon>Agaricomycetes</taxon>
        <taxon>Cantharellales</taxon>
        <taxon>Botryobasidiaceae</taxon>
        <taxon>Botryobasidium</taxon>
    </lineage>
</organism>
<dbReference type="PANTHER" id="PTHR33048">
    <property type="entry name" value="PTH11-LIKE INTEGRAL MEMBRANE PROTEIN (AFU_ORTHOLOGUE AFUA_5G11245)"/>
    <property type="match status" value="1"/>
</dbReference>
<feature type="transmembrane region" description="Helical" evidence="6">
    <location>
        <begin position="29"/>
        <end position="52"/>
    </location>
</feature>
<evidence type="ECO:0000259" key="7">
    <source>
        <dbReference type="Pfam" id="PF20684"/>
    </source>
</evidence>
<reference evidence="9" key="1">
    <citation type="journal article" date="2014" name="Proc. Natl. Acad. Sci. U.S.A.">
        <title>Extensive sampling of basidiomycete genomes demonstrates inadequacy of the white-rot/brown-rot paradigm for wood decay fungi.</title>
        <authorList>
            <person name="Riley R."/>
            <person name="Salamov A.A."/>
            <person name="Brown D.W."/>
            <person name="Nagy L.G."/>
            <person name="Floudas D."/>
            <person name="Held B.W."/>
            <person name="Levasseur A."/>
            <person name="Lombard V."/>
            <person name="Morin E."/>
            <person name="Otillar R."/>
            <person name="Lindquist E.A."/>
            <person name="Sun H."/>
            <person name="LaButti K.M."/>
            <person name="Schmutz J."/>
            <person name="Jabbour D."/>
            <person name="Luo H."/>
            <person name="Baker S.E."/>
            <person name="Pisabarro A.G."/>
            <person name="Walton J.D."/>
            <person name="Blanchette R.A."/>
            <person name="Henrissat B."/>
            <person name="Martin F."/>
            <person name="Cullen D."/>
            <person name="Hibbett D.S."/>
            <person name="Grigoriev I.V."/>
        </authorList>
    </citation>
    <scope>NUCLEOTIDE SEQUENCE [LARGE SCALE GENOMIC DNA]</scope>
    <source>
        <strain evidence="9">FD-172 SS1</strain>
    </source>
</reference>
<dbReference type="InParanoid" id="A0A067MG77"/>
<dbReference type="OrthoDB" id="444631at2759"/>
<sequence>LVTPVIAILFTCFRLFDRYRNRLLGPDDAWAFASMMFIIVFVVTWNLWLVGMPRISIIFCLVRVSPGVGEKRLLHAIVGVFLLFWIFLSAQVIWVCESRPQWKNAVPFPSCSLGNEVAISQLITSLSSDLLLMAWPIRLFWALKSSRGLRIRLMAIFSTCLVTSAANLVHSIFTVKAEGLNQAIAAIVEATVGLIVCNLPIVVGAIYRLSGDSLEAAGGGWGTQVGHVEGTPQTISLMQFSHAVPEVAVELDVGKSASDLAISTDAHDSLRAKAASPVRLANIQTSRRWSQRGTEVSASEVIELSVLSPAKIHDSRSILPHV</sequence>
<dbReference type="PANTHER" id="PTHR33048:SF47">
    <property type="entry name" value="INTEGRAL MEMBRANE PROTEIN-RELATED"/>
    <property type="match status" value="1"/>
</dbReference>
<keyword evidence="9" id="KW-1185">Reference proteome</keyword>
<feature type="transmembrane region" description="Helical" evidence="6">
    <location>
        <begin position="118"/>
        <end position="141"/>
    </location>
</feature>
<keyword evidence="4 6" id="KW-0472">Membrane</keyword>
<dbReference type="EMBL" id="KL198066">
    <property type="protein sequence ID" value="KDQ10581.1"/>
    <property type="molecule type" value="Genomic_DNA"/>
</dbReference>
<evidence type="ECO:0000313" key="9">
    <source>
        <dbReference type="Proteomes" id="UP000027195"/>
    </source>
</evidence>
<proteinExistence type="inferred from homology"/>
<accession>A0A067MG77</accession>
<dbReference type="Proteomes" id="UP000027195">
    <property type="component" value="Unassembled WGS sequence"/>
</dbReference>
<evidence type="ECO:0000256" key="4">
    <source>
        <dbReference type="ARBA" id="ARBA00023136"/>
    </source>
</evidence>
<comment type="similarity">
    <text evidence="5">Belongs to the SAT4 family.</text>
</comment>
<gene>
    <name evidence="8" type="ORF">BOTBODRAFT_115640</name>
</gene>
<evidence type="ECO:0000313" key="8">
    <source>
        <dbReference type="EMBL" id="KDQ10581.1"/>
    </source>
</evidence>
<dbReference type="Pfam" id="PF20684">
    <property type="entry name" value="Fung_rhodopsin"/>
    <property type="match status" value="1"/>
</dbReference>
<feature type="transmembrane region" description="Helical" evidence="6">
    <location>
        <begin position="185"/>
        <end position="207"/>
    </location>
</feature>
<keyword evidence="2 6" id="KW-0812">Transmembrane</keyword>
<evidence type="ECO:0000256" key="6">
    <source>
        <dbReference type="SAM" id="Phobius"/>
    </source>
</evidence>
<keyword evidence="3 6" id="KW-1133">Transmembrane helix</keyword>
<comment type="subcellular location">
    <subcellularLocation>
        <location evidence="1">Membrane</location>
        <topology evidence="1">Multi-pass membrane protein</topology>
    </subcellularLocation>
</comment>
<feature type="transmembrane region" description="Helical" evidence="6">
    <location>
        <begin position="73"/>
        <end position="94"/>
    </location>
</feature>
<dbReference type="STRING" id="930990.A0A067MG77"/>
<feature type="transmembrane region" description="Helical" evidence="6">
    <location>
        <begin position="153"/>
        <end position="173"/>
    </location>
</feature>
<evidence type="ECO:0000256" key="1">
    <source>
        <dbReference type="ARBA" id="ARBA00004141"/>
    </source>
</evidence>
<name>A0A067MG77_BOTB1</name>
<dbReference type="GO" id="GO:0016020">
    <property type="term" value="C:membrane"/>
    <property type="evidence" value="ECO:0007669"/>
    <property type="project" value="UniProtKB-SubCell"/>
</dbReference>
<evidence type="ECO:0000256" key="5">
    <source>
        <dbReference type="ARBA" id="ARBA00038359"/>
    </source>
</evidence>
<dbReference type="AlphaFoldDB" id="A0A067MG77"/>
<dbReference type="InterPro" id="IPR052337">
    <property type="entry name" value="SAT4-like"/>
</dbReference>
<dbReference type="InterPro" id="IPR049326">
    <property type="entry name" value="Rhodopsin_dom_fungi"/>
</dbReference>
<feature type="domain" description="Rhodopsin" evidence="7">
    <location>
        <begin position="50"/>
        <end position="202"/>
    </location>
</feature>
<evidence type="ECO:0000256" key="2">
    <source>
        <dbReference type="ARBA" id="ARBA00022692"/>
    </source>
</evidence>
<feature type="non-terminal residue" evidence="8">
    <location>
        <position position="1"/>
    </location>
</feature>